<feature type="domain" description="Pre-mRNA-splicing factor Syf1-like N-terminal HAT-repeats" evidence="11">
    <location>
        <begin position="14"/>
        <end position="172"/>
    </location>
</feature>
<dbReference type="FunFam" id="1.25.40.10:FF:000137">
    <property type="entry name" value="Pre-mRNA-splicing factor syf1"/>
    <property type="match status" value="1"/>
</dbReference>
<organism evidence="12">
    <name type="scientific">Cacopsylla melanoneura</name>
    <dbReference type="NCBI Taxonomy" id="428564"/>
    <lineage>
        <taxon>Eukaryota</taxon>
        <taxon>Metazoa</taxon>
        <taxon>Ecdysozoa</taxon>
        <taxon>Arthropoda</taxon>
        <taxon>Hexapoda</taxon>
        <taxon>Insecta</taxon>
        <taxon>Pterygota</taxon>
        <taxon>Neoptera</taxon>
        <taxon>Paraneoptera</taxon>
        <taxon>Hemiptera</taxon>
        <taxon>Sternorrhyncha</taxon>
        <taxon>Psylloidea</taxon>
        <taxon>Psyllidae</taxon>
        <taxon>Psyllinae</taxon>
        <taxon>Cacopsylla</taxon>
    </lineage>
</organism>
<accession>A0A8D8M3K2</accession>
<dbReference type="Pfam" id="PF23220">
    <property type="entry name" value="HAT_Syf1_M"/>
    <property type="match status" value="1"/>
</dbReference>
<dbReference type="InterPro" id="IPR055430">
    <property type="entry name" value="HAT_Syf1_CNRKL1_C"/>
</dbReference>
<dbReference type="InterPro" id="IPR055433">
    <property type="entry name" value="HAT_Syf1-like_N"/>
</dbReference>
<feature type="domain" description="Pre-mRNA-splicing factor Syf1/CRNKL1-like C-terminal HAT-repeats" evidence="10">
    <location>
        <begin position="381"/>
        <end position="767"/>
    </location>
</feature>
<evidence type="ECO:0000256" key="4">
    <source>
        <dbReference type="ARBA" id="ARBA00022728"/>
    </source>
</evidence>
<dbReference type="Gene3D" id="1.25.40.430">
    <property type="match status" value="1"/>
</dbReference>
<evidence type="ECO:0000256" key="2">
    <source>
        <dbReference type="ARBA" id="ARBA00008644"/>
    </source>
</evidence>
<dbReference type="EMBL" id="HBUF01050000">
    <property type="protein sequence ID" value="CAG6621358.1"/>
    <property type="molecule type" value="Transcribed_RNA"/>
</dbReference>
<dbReference type="FunFam" id="1.25.40.10:FF:001071">
    <property type="entry name" value="pre-mRNA-splicing factor SYF1-like"/>
    <property type="match status" value="1"/>
</dbReference>
<keyword evidence="6" id="KW-0508">mRNA splicing</keyword>
<evidence type="ECO:0000259" key="11">
    <source>
        <dbReference type="Pfam" id="PF23233"/>
    </source>
</evidence>
<dbReference type="SUPFAM" id="SSF48452">
    <property type="entry name" value="TPR-like"/>
    <property type="match status" value="3"/>
</dbReference>
<dbReference type="Pfam" id="PF23231">
    <property type="entry name" value="HAT_Syf1_CNRKL1_C"/>
    <property type="match status" value="1"/>
</dbReference>
<dbReference type="InterPro" id="IPR011990">
    <property type="entry name" value="TPR-like_helical_dom_sf"/>
</dbReference>
<evidence type="ECO:0000259" key="10">
    <source>
        <dbReference type="Pfam" id="PF23231"/>
    </source>
</evidence>
<evidence type="ECO:0000256" key="6">
    <source>
        <dbReference type="ARBA" id="ARBA00023187"/>
    </source>
</evidence>
<feature type="domain" description="Pre-mRNA-splicing factor SYF1 central HAT repeats" evidence="9">
    <location>
        <begin position="175"/>
        <end position="379"/>
    </location>
</feature>
<keyword evidence="5" id="KW-0677">Repeat</keyword>
<dbReference type="InterPro" id="IPR045075">
    <property type="entry name" value="Syf1-like"/>
</dbReference>
<dbReference type="PANTHER" id="PTHR11246">
    <property type="entry name" value="PRE-MRNA SPLICING FACTOR"/>
    <property type="match status" value="1"/>
</dbReference>
<keyword evidence="7" id="KW-0539">Nucleus</keyword>
<dbReference type="GO" id="GO:0000974">
    <property type="term" value="C:Prp19 complex"/>
    <property type="evidence" value="ECO:0007669"/>
    <property type="project" value="TreeGrafter"/>
</dbReference>
<dbReference type="EMBL" id="HBUF01050001">
    <property type="protein sequence ID" value="CAG6621359.1"/>
    <property type="molecule type" value="Transcribed_RNA"/>
</dbReference>
<dbReference type="EMBL" id="HBUF01050002">
    <property type="protein sequence ID" value="CAG6621360.1"/>
    <property type="molecule type" value="Transcribed_RNA"/>
</dbReference>
<keyword evidence="4" id="KW-0747">Spliceosome</keyword>
<dbReference type="PANTHER" id="PTHR11246:SF5">
    <property type="entry name" value="PRE-MRNA-SPLICING FACTOR SYF1"/>
    <property type="match status" value="1"/>
</dbReference>
<dbReference type="SMART" id="SM00386">
    <property type="entry name" value="HAT"/>
    <property type="match status" value="12"/>
</dbReference>
<reference evidence="12" key="1">
    <citation type="submission" date="2021-05" db="EMBL/GenBank/DDBJ databases">
        <authorList>
            <person name="Alioto T."/>
            <person name="Alioto T."/>
            <person name="Gomez Garrido J."/>
        </authorList>
    </citation>
    <scope>NUCLEOTIDE SEQUENCE</scope>
</reference>
<feature type="region of interest" description="Disordered" evidence="8">
    <location>
        <begin position="792"/>
        <end position="864"/>
    </location>
</feature>
<keyword evidence="3" id="KW-0507">mRNA processing</keyword>
<evidence type="ECO:0000256" key="8">
    <source>
        <dbReference type="SAM" id="MobiDB-lite"/>
    </source>
</evidence>
<dbReference type="AlphaFoldDB" id="A0A8D8M3K2"/>
<dbReference type="Gene3D" id="1.25.40.10">
    <property type="entry name" value="Tetratricopeptide repeat domain"/>
    <property type="match status" value="4"/>
</dbReference>
<dbReference type="FunFam" id="1.25.40.430:FF:000006">
    <property type="entry name" value="Pre-mRNA-splicing factor SYF1"/>
    <property type="match status" value="1"/>
</dbReference>
<sequence length="864" mass="100014">MAIINTLDVFFNEEDLPYEEEILRNPFSVKHWLRYIEHKKNAPKAIINTIYERSLKELPGSYKLWYNYLKLRRKQVKGKVINDSAYEDVNNTFERSLVFMHKMPRIWLDYCKFLMDQHRITQTRQVFDRSLRALPITQHHRVWPVYLSFVKANNVPETAVRVFRRYLKLFPEDAEDYIEYLCSIERLDEAAVKLAYIVNKESFVSKHGKSNHQLWNELCEMISQNPDKIRSLNVDAIIRGGLRRYTDQLGHLWNSLADYYIRSGLFERARDIYEEAIQTVTTVRDFTQVFDAYAQFEELSLNKRMEEVAENDPDEEDDIELELRLARLEDLMSRRLLLLNSVLLRQNPHNVLEWHKRVTLYEGKPLDIIRTYTEAVKTVEPKLAVGKLHTLWIEFAKFYEKNDQLEDARLIFDKATLVPYTKVEDLATVWCEWAELELRAGQEDAALRLMARATATPSRPVAYHDEAETVQARVYKSIKLWSLYADLEESFGTFKSCKSVYDRIIDLKIATPQIIINFGLFLEENNYFEEAFKAYEKGIALFKWPYIFDIWNTYLTKFLSRYGGTKLERARDLFEQCLEHCPAQYAKTLYLLYARLEEEHGLARHAMAVYERATGAVLPEEMFEMFNIYIKKAAEIYGIPKTRAIYEKAIECLPEEATREMCLRFAEMETKLGEIDRARAIYAHCSQVCDPRVTATFWAAWKGFEIKHGNEDTMREMLRIKRSVQAQYNTQVNMMSAQMLSGGSTTAAETTAPAAAAAQDGMRLLEAKAAEMSFAPAPKGGNILFVKGEVQGGDRESAPLPSHEVNPDEIDIDDSGSESESGSEAEEEDKSEGDGDNDEEMPIEKKNIPAEVFGSLGKGGQVEK</sequence>
<dbReference type="InterPro" id="IPR003107">
    <property type="entry name" value="HAT"/>
</dbReference>
<dbReference type="FunFam" id="1.25.40.10:FF:000023">
    <property type="entry name" value="Pre-mRNA-splicing factor SYF1"/>
    <property type="match status" value="1"/>
</dbReference>
<evidence type="ECO:0000256" key="3">
    <source>
        <dbReference type="ARBA" id="ARBA00022664"/>
    </source>
</evidence>
<evidence type="ECO:0000259" key="9">
    <source>
        <dbReference type="Pfam" id="PF23220"/>
    </source>
</evidence>
<dbReference type="Pfam" id="PF23233">
    <property type="entry name" value="HAT_Syf1_CNRKL1_N"/>
    <property type="match status" value="1"/>
</dbReference>
<dbReference type="EMBL" id="HBUF01049999">
    <property type="protein sequence ID" value="CAG6621357.1"/>
    <property type="molecule type" value="Transcribed_RNA"/>
</dbReference>
<evidence type="ECO:0000256" key="1">
    <source>
        <dbReference type="ARBA" id="ARBA00004123"/>
    </source>
</evidence>
<dbReference type="GO" id="GO:0071007">
    <property type="term" value="C:U2-type catalytic step 2 spliceosome"/>
    <property type="evidence" value="ECO:0007669"/>
    <property type="project" value="TreeGrafter"/>
</dbReference>
<protein>
    <submittedName>
        <fullName evidence="12">Pre-mRNA-splicing factor SYF1</fullName>
    </submittedName>
</protein>
<name>A0A8D8M3K2_9HEMI</name>
<evidence type="ECO:0000313" key="12">
    <source>
        <dbReference type="EMBL" id="CAG6621360.1"/>
    </source>
</evidence>
<feature type="compositionally biased region" description="Acidic residues" evidence="8">
    <location>
        <begin position="807"/>
        <end position="841"/>
    </location>
</feature>
<dbReference type="FunFam" id="1.25.40.10:FF:000220">
    <property type="entry name" value="Pre-mRNA-splicing factor SYF1"/>
    <property type="match status" value="1"/>
</dbReference>
<evidence type="ECO:0000256" key="5">
    <source>
        <dbReference type="ARBA" id="ARBA00022737"/>
    </source>
</evidence>
<dbReference type="GO" id="GO:0071014">
    <property type="term" value="C:post-mRNA release spliceosomal complex"/>
    <property type="evidence" value="ECO:0007669"/>
    <property type="project" value="TreeGrafter"/>
</dbReference>
<evidence type="ECO:0000256" key="7">
    <source>
        <dbReference type="ARBA" id="ARBA00023242"/>
    </source>
</evidence>
<proteinExistence type="inferred from homology"/>
<dbReference type="FunFam" id="1.25.40.10:FF:000411">
    <property type="entry name" value="pre-mRNA-splicing factor SYF1"/>
    <property type="match status" value="1"/>
</dbReference>
<dbReference type="InterPro" id="IPR056350">
    <property type="entry name" value="HAT_Syf1_central"/>
</dbReference>
<comment type="subcellular location">
    <subcellularLocation>
        <location evidence="1">Nucleus</location>
    </subcellularLocation>
</comment>
<dbReference type="GO" id="GO:0000349">
    <property type="term" value="P:generation of catalytic spliceosome for first transesterification step"/>
    <property type="evidence" value="ECO:0007669"/>
    <property type="project" value="TreeGrafter"/>
</dbReference>
<comment type="similarity">
    <text evidence="2">Belongs to the crooked-neck family.</text>
</comment>